<dbReference type="AlphaFoldDB" id="A0A5R9J0W5"/>
<dbReference type="InterPro" id="IPR025737">
    <property type="entry name" value="FApF"/>
</dbReference>
<dbReference type="EMBL" id="VCDI01000007">
    <property type="protein sequence ID" value="TLU71325.1"/>
    <property type="molecule type" value="Genomic_DNA"/>
</dbReference>
<comment type="caution">
    <text evidence="2">The sequence shown here is derived from an EMBL/GenBank/DDBJ whole genome shotgun (WGS) entry which is preliminary data.</text>
</comment>
<evidence type="ECO:0000256" key="1">
    <source>
        <dbReference type="SAM" id="SignalP"/>
    </source>
</evidence>
<gene>
    <name evidence="2" type="ORF">FE263_17675</name>
</gene>
<proteinExistence type="predicted"/>
<dbReference type="Pfam" id="PF13557">
    <property type="entry name" value="Phenol_MetA_deg"/>
    <property type="match status" value="1"/>
</dbReference>
<evidence type="ECO:0008006" key="4">
    <source>
        <dbReference type="Google" id="ProtNLM"/>
    </source>
</evidence>
<protein>
    <recommendedName>
        <fullName evidence="4">Phenol degradation protein meta</fullName>
    </recommendedName>
</protein>
<sequence>MCRLAGERRASMRTSKRWPIAGAAALLMSYPAVSNATENGQTHVDLAFIDQICGYPLPSGFYLRNDVNYIYSNQLNDRNGNPTSLNAGLLGKYPLKYYQSTTADVVTGLYVAPFKVPVIDATIGTGFYLPYAWSRAEAQDTIFGQTSGSGETRRGFADMTIVPVFLQWAIPHTDLYVTLSPVEFTAPTGQYNRNDPIGNSIGQNYWSYRPALLVTYLNRYGQEISINYNMSFNSQNDATHYKSGNELSFTYLLQQHLSRSLAIGAEGYFYDQFTNDTQNGVVVNTVRSPNPLVPFDPLNEGPGDRGQAFAIGPAINYAPTAHTQLNFHYEHEVFAYDRRQGEVFWLRGTLQF</sequence>
<feature type="signal peptide" evidence="1">
    <location>
        <begin position="1"/>
        <end position="36"/>
    </location>
</feature>
<dbReference type="OrthoDB" id="109533at2"/>
<dbReference type="Proteomes" id="UP000305654">
    <property type="component" value="Unassembled WGS sequence"/>
</dbReference>
<organism evidence="2 3">
    <name type="scientific">Lichenicoccus roseus</name>
    <dbReference type="NCBI Taxonomy" id="2683649"/>
    <lineage>
        <taxon>Bacteria</taxon>
        <taxon>Pseudomonadati</taxon>
        <taxon>Pseudomonadota</taxon>
        <taxon>Alphaproteobacteria</taxon>
        <taxon>Acetobacterales</taxon>
        <taxon>Acetobacteraceae</taxon>
        <taxon>Lichenicoccus</taxon>
    </lineage>
</organism>
<evidence type="ECO:0000313" key="2">
    <source>
        <dbReference type="EMBL" id="TLU71325.1"/>
    </source>
</evidence>
<feature type="chain" id="PRO_5024404542" description="Phenol degradation protein meta" evidence="1">
    <location>
        <begin position="37"/>
        <end position="352"/>
    </location>
</feature>
<reference evidence="2 3" key="1">
    <citation type="submission" date="2019-05" db="EMBL/GenBank/DDBJ databases">
        <authorList>
            <person name="Pankratov T."/>
            <person name="Grouzdev D."/>
        </authorList>
    </citation>
    <scope>NUCLEOTIDE SEQUENCE [LARGE SCALE GENOMIC DNA]</scope>
    <source>
        <strain evidence="2 3">KEBCLARHB70R</strain>
    </source>
</reference>
<keyword evidence="3" id="KW-1185">Reference proteome</keyword>
<evidence type="ECO:0000313" key="3">
    <source>
        <dbReference type="Proteomes" id="UP000305654"/>
    </source>
</evidence>
<accession>A0A5R9J0W5</accession>
<name>A0A5R9J0W5_9PROT</name>
<keyword evidence="1" id="KW-0732">Signal</keyword>